<evidence type="ECO:0000313" key="3">
    <source>
        <dbReference type="Proteomes" id="UP001183414"/>
    </source>
</evidence>
<keyword evidence="1" id="KW-0732">Signal</keyword>
<reference evidence="3" key="1">
    <citation type="submission" date="2023-07" db="EMBL/GenBank/DDBJ databases">
        <title>30 novel species of actinomycetes from the DSMZ collection.</title>
        <authorList>
            <person name="Nouioui I."/>
        </authorList>
    </citation>
    <scope>NUCLEOTIDE SEQUENCE [LARGE SCALE GENOMIC DNA]</scope>
    <source>
        <strain evidence="3">DSM 42041</strain>
    </source>
</reference>
<keyword evidence="3" id="KW-1185">Reference proteome</keyword>
<evidence type="ECO:0000313" key="2">
    <source>
        <dbReference type="EMBL" id="MDT0381725.1"/>
    </source>
</evidence>
<feature type="chain" id="PRO_5046471523" description="Secreted protein" evidence="1">
    <location>
        <begin position="26"/>
        <end position="204"/>
    </location>
</feature>
<dbReference type="RefSeq" id="WP_311675397.1">
    <property type="nucleotide sequence ID" value="NZ_JAVREQ010000025.1"/>
</dbReference>
<proteinExistence type="predicted"/>
<evidence type="ECO:0000256" key="1">
    <source>
        <dbReference type="SAM" id="SignalP"/>
    </source>
</evidence>
<organism evidence="2 3">
    <name type="scientific">Streptomyces hazeniae</name>
    <dbReference type="NCBI Taxonomy" id="3075538"/>
    <lineage>
        <taxon>Bacteria</taxon>
        <taxon>Bacillati</taxon>
        <taxon>Actinomycetota</taxon>
        <taxon>Actinomycetes</taxon>
        <taxon>Kitasatosporales</taxon>
        <taxon>Streptomycetaceae</taxon>
        <taxon>Streptomyces</taxon>
    </lineage>
</organism>
<evidence type="ECO:0008006" key="4">
    <source>
        <dbReference type="Google" id="ProtNLM"/>
    </source>
</evidence>
<comment type="caution">
    <text evidence="2">The sequence shown here is derived from an EMBL/GenBank/DDBJ whole genome shotgun (WGS) entry which is preliminary data.</text>
</comment>
<sequence>MFRRRILALATALLGLGLMAGPAQAVPPTGGAPAAPQAAPAAAPTGCTSWVEWVHEGNSHYYGRANVQCATGTYRVKAQCRNLQSGVGYVVYGTRVTGAPSVATVQCHSGNVAESVHAVAEPPASGVTGCTSWIEWVHEGNNHYYGRAKAQCDTGRYRAQAQCRNLQSGQGYVVTGSRVVSAPDVATVQCHSGNVAESVQAVPE</sequence>
<protein>
    <recommendedName>
        <fullName evidence="4">Secreted protein</fullName>
    </recommendedName>
</protein>
<gene>
    <name evidence="2" type="ORF">RM572_23470</name>
</gene>
<dbReference type="EMBL" id="JAVREQ010000025">
    <property type="protein sequence ID" value="MDT0381725.1"/>
    <property type="molecule type" value="Genomic_DNA"/>
</dbReference>
<name>A0ABU2NXL1_9ACTN</name>
<accession>A0ABU2NXL1</accession>
<dbReference type="Proteomes" id="UP001183414">
    <property type="component" value="Unassembled WGS sequence"/>
</dbReference>
<feature type="signal peptide" evidence="1">
    <location>
        <begin position="1"/>
        <end position="25"/>
    </location>
</feature>